<reference evidence="2" key="1">
    <citation type="journal article" date="2020" name="mSystems">
        <title>Genome- and Community-Level Interaction Insights into Carbon Utilization and Element Cycling Functions of Hydrothermarchaeota in Hydrothermal Sediment.</title>
        <authorList>
            <person name="Zhou Z."/>
            <person name="Liu Y."/>
            <person name="Xu W."/>
            <person name="Pan J."/>
            <person name="Luo Z.H."/>
            <person name="Li M."/>
        </authorList>
    </citation>
    <scope>NUCLEOTIDE SEQUENCE [LARGE SCALE GENOMIC DNA]</scope>
    <source>
        <strain evidence="2">SpSt-500</strain>
    </source>
</reference>
<proteinExistence type="predicted"/>
<dbReference type="SUPFAM" id="SSF75712">
    <property type="entry name" value="Rad50 coiled-coil Zn hook"/>
    <property type="match status" value="1"/>
</dbReference>
<dbReference type="EMBL" id="DSVI01000004">
    <property type="protein sequence ID" value="HGT46998.1"/>
    <property type="molecule type" value="Genomic_DNA"/>
</dbReference>
<name>A0A832CZS8_9BACT</name>
<feature type="coiled-coil region" evidence="1">
    <location>
        <begin position="30"/>
        <end position="75"/>
    </location>
</feature>
<gene>
    <name evidence="2" type="ORF">ENS56_03080</name>
</gene>
<dbReference type="AlphaFoldDB" id="A0A832CZS8"/>
<sequence length="83" mass="9880">MTIKKSKEFRCPLCGSILSEVKYYKIVGIWEEKAKANEKIKKELEEAKKQKKLLLEQFEQEKRRLKREKVIAIKEGIEKGKQK</sequence>
<organism evidence="2">
    <name type="scientific">Ignavibacterium album</name>
    <dbReference type="NCBI Taxonomy" id="591197"/>
    <lineage>
        <taxon>Bacteria</taxon>
        <taxon>Pseudomonadati</taxon>
        <taxon>Ignavibacteriota</taxon>
        <taxon>Ignavibacteria</taxon>
        <taxon>Ignavibacteriales</taxon>
        <taxon>Ignavibacteriaceae</taxon>
        <taxon>Ignavibacterium</taxon>
    </lineage>
</organism>
<comment type="caution">
    <text evidence="2">The sequence shown here is derived from an EMBL/GenBank/DDBJ whole genome shotgun (WGS) entry which is preliminary data.</text>
</comment>
<accession>A0A832CZS8</accession>
<protein>
    <submittedName>
        <fullName evidence="2">Uncharacterized protein</fullName>
    </submittedName>
</protein>
<evidence type="ECO:0000313" key="2">
    <source>
        <dbReference type="EMBL" id="HGT46998.1"/>
    </source>
</evidence>
<evidence type="ECO:0000256" key="1">
    <source>
        <dbReference type="SAM" id="Coils"/>
    </source>
</evidence>
<keyword evidence="1" id="KW-0175">Coiled coil</keyword>